<dbReference type="EMBL" id="PYNF01000003">
    <property type="protein sequence ID" value="PSV00406.1"/>
    <property type="molecule type" value="Genomic_DNA"/>
</dbReference>
<dbReference type="Proteomes" id="UP000241426">
    <property type="component" value="Unassembled WGS sequence"/>
</dbReference>
<dbReference type="PROSITE" id="PS51257">
    <property type="entry name" value="PROKAR_LIPOPROTEIN"/>
    <property type="match status" value="1"/>
</dbReference>
<sequence length="128" mass="13973">MKILLITVTIMSLLVGCEMARKQLGANLLGEQFIAANEQVNHCNLSGLNYFSHAANDNSNKIVQVSSLLAIGGHYATVGDMVNVDRIVDRLVAIDPDRDFDEERTLLIKDGKILAQVRVGNGFTATCR</sequence>
<evidence type="ECO:0000313" key="2">
    <source>
        <dbReference type="Proteomes" id="UP000241426"/>
    </source>
</evidence>
<organism evidence="1 2">
    <name type="scientific">Photobacterium kishitanii</name>
    <dbReference type="NCBI Taxonomy" id="318456"/>
    <lineage>
        <taxon>Bacteria</taxon>
        <taxon>Pseudomonadati</taxon>
        <taxon>Pseudomonadota</taxon>
        <taxon>Gammaproteobacteria</taxon>
        <taxon>Vibrionales</taxon>
        <taxon>Vibrionaceae</taxon>
        <taxon>Photobacterium</taxon>
    </lineage>
</organism>
<comment type="caution">
    <text evidence="1">The sequence shown here is derived from an EMBL/GenBank/DDBJ whole genome shotgun (WGS) entry which is preliminary data.</text>
</comment>
<evidence type="ECO:0000313" key="1">
    <source>
        <dbReference type="EMBL" id="PSV00406.1"/>
    </source>
</evidence>
<evidence type="ECO:0008006" key="3">
    <source>
        <dbReference type="Google" id="ProtNLM"/>
    </source>
</evidence>
<gene>
    <name evidence="1" type="ORF">C9J27_04560</name>
</gene>
<dbReference type="AlphaFoldDB" id="A0A2T3KL60"/>
<reference evidence="1 2" key="1">
    <citation type="submission" date="2018-01" db="EMBL/GenBank/DDBJ databases">
        <title>Whole genome sequencing of Histamine producing bacteria.</title>
        <authorList>
            <person name="Butler K."/>
        </authorList>
    </citation>
    <scope>NUCLEOTIDE SEQUENCE [LARGE SCALE GENOMIC DNA]</scope>
    <source>
        <strain evidence="1 2">FS-7.2</strain>
    </source>
</reference>
<accession>A0A2T3KL60</accession>
<dbReference type="RefSeq" id="WP_107289036.1">
    <property type="nucleotide sequence ID" value="NZ_PYNF01000003.1"/>
</dbReference>
<name>A0A2T3KL60_9GAMM</name>
<proteinExistence type="predicted"/>
<protein>
    <recommendedName>
        <fullName evidence="3">Lipoprotein</fullName>
    </recommendedName>
</protein>